<feature type="region of interest" description="Disordered" evidence="1">
    <location>
        <begin position="45"/>
        <end position="71"/>
    </location>
</feature>
<reference evidence="2" key="1">
    <citation type="submission" date="2021-11" db="EMBL/GenBank/DDBJ databases">
        <authorList>
            <person name="Bulgarelli D."/>
        </authorList>
    </citation>
    <scope>NUCLEOTIDE SEQUENCE</scope>
    <source>
        <strain evidence="2">Bi133</strain>
    </source>
</reference>
<proteinExistence type="predicted"/>
<comment type="caution">
    <text evidence="2">The sequence shown here is derived from an EMBL/GenBank/DDBJ whole genome shotgun (WGS) entry which is preliminary data.</text>
</comment>
<dbReference type="EMBL" id="CAKKMG010000208">
    <property type="protein sequence ID" value="CAH0319049.1"/>
    <property type="molecule type" value="Genomic_DNA"/>
</dbReference>
<sequence length="71" mass="7780">MNVILIGVNILPTIPTTFAGLIEKRHVMLKKMIVKISKGRGPEFSDKKGFTPISKETFPDLGKANKGPMAK</sequence>
<evidence type="ECO:0000313" key="3">
    <source>
        <dbReference type="Proteomes" id="UP000789326"/>
    </source>
</evidence>
<organism evidence="2 3">
    <name type="scientific">Peribacillus simplex</name>
    <dbReference type="NCBI Taxonomy" id="1478"/>
    <lineage>
        <taxon>Bacteria</taxon>
        <taxon>Bacillati</taxon>
        <taxon>Bacillota</taxon>
        <taxon>Bacilli</taxon>
        <taxon>Bacillales</taxon>
        <taxon>Bacillaceae</taxon>
        <taxon>Peribacillus</taxon>
    </lineage>
</organism>
<gene>
    <name evidence="2" type="ORF">SRABI133_05255</name>
</gene>
<accession>A0A9W4LDA9</accession>
<dbReference type="Proteomes" id="UP000789326">
    <property type="component" value="Unassembled WGS sequence"/>
</dbReference>
<name>A0A9W4LDA9_9BACI</name>
<protein>
    <submittedName>
        <fullName evidence="2">Uncharacterized protein</fullName>
    </submittedName>
</protein>
<dbReference type="AlphaFoldDB" id="A0A9W4LDA9"/>
<evidence type="ECO:0000313" key="2">
    <source>
        <dbReference type="EMBL" id="CAH0319049.1"/>
    </source>
</evidence>
<evidence type="ECO:0000256" key="1">
    <source>
        <dbReference type="SAM" id="MobiDB-lite"/>
    </source>
</evidence>